<dbReference type="GO" id="GO:0016158">
    <property type="term" value="F:inositol hexakisphosphate 3-phosphatase activity"/>
    <property type="evidence" value="ECO:0007669"/>
    <property type="project" value="InterPro"/>
</dbReference>
<organism evidence="2 3">
    <name type="scientific">Tenacibaculum adriaticum</name>
    <dbReference type="NCBI Taxonomy" id="413713"/>
    <lineage>
        <taxon>Bacteria</taxon>
        <taxon>Pseudomonadati</taxon>
        <taxon>Bacteroidota</taxon>
        <taxon>Flavobacteriia</taxon>
        <taxon>Flavobacteriales</taxon>
        <taxon>Flavobacteriaceae</taxon>
        <taxon>Tenacibaculum</taxon>
    </lineage>
</organism>
<evidence type="ECO:0000313" key="2">
    <source>
        <dbReference type="EMBL" id="TYP99811.1"/>
    </source>
</evidence>
<dbReference type="SUPFAM" id="SSF50956">
    <property type="entry name" value="Thermostable phytase (3-phytase)"/>
    <property type="match status" value="1"/>
</dbReference>
<protein>
    <submittedName>
        <fullName evidence="2">3-phytase</fullName>
    </submittedName>
</protein>
<evidence type="ECO:0000259" key="1">
    <source>
        <dbReference type="PROSITE" id="PS51662"/>
    </source>
</evidence>
<dbReference type="OrthoDB" id="8696437at2"/>
<dbReference type="PROSITE" id="PS51257">
    <property type="entry name" value="PROKAR_LIPOPROTEIN"/>
    <property type="match status" value="1"/>
</dbReference>
<reference evidence="2 3" key="1">
    <citation type="submission" date="2019-07" db="EMBL/GenBank/DDBJ databases">
        <title>Genomic Encyclopedia of Type Strains, Phase IV (KMG-IV): sequencing the most valuable type-strain genomes for metagenomic binning, comparative biology and taxonomic classification.</title>
        <authorList>
            <person name="Goeker M."/>
        </authorList>
    </citation>
    <scope>NUCLEOTIDE SEQUENCE [LARGE SCALE GENOMIC DNA]</scope>
    <source>
        <strain evidence="2 3">DSM 18961</strain>
    </source>
</reference>
<keyword evidence="3" id="KW-1185">Reference proteome</keyword>
<dbReference type="PROSITE" id="PS51662">
    <property type="entry name" value="BP_PHYTASE"/>
    <property type="match status" value="1"/>
</dbReference>
<dbReference type="Gene3D" id="2.120.10.30">
    <property type="entry name" value="TolB, C-terminal domain"/>
    <property type="match status" value="1"/>
</dbReference>
<name>A0A5S5DVD5_9FLAO</name>
<comment type="caution">
    <text evidence="2">The sequence shown here is derived from an EMBL/GenBank/DDBJ whole genome shotgun (WGS) entry which is preliminary data.</text>
</comment>
<dbReference type="AlphaFoldDB" id="A0A5S5DVD5"/>
<dbReference type="RefSeq" id="WP_148868515.1">
    <property type="nucleotide sequence ID" value="NZ_VNIA01000001.1"/>
</dbReference>
<proteinExistence type="predicted"/>
<accession>A0A5S5DVD5</accession>
<sequence>MKYLYITLLVLTIVACKKQLPEIKPTVITEKLPHDSDDPAIWINKQDPEKSIVFGTDKDEVNGGVYAFDLDGKLIKEKSITNINYPNNVDVEYDFKINDSTKTDILVFSEREKHQLRLFSVPDLKPLDNGGFKVFEDETDVEMKRPMGISLYKNPKNGNISVIVSRKNGPTENYLHQYEFISDSLGIKANLVRKFGKFSGNKEIEAIAVDDTLGYVYYSDEGVGIRKYYANPEQGNEEIKLFGGEHFKDDIEGIAIATYEGDKGYIIVSDQQDHTFNFFKRSDNMFVKKLNLGTLETDGCDVTTTALGTKYPNGLFVSMNDEKDFFLHALDSLKITE</sequence>
<gene>
    <name evidence="2" type="ORF">C7447_101416</name>
</gene>
<dbReference type="Pfam" id="PF02333">
    <property type="entry name" value="Phytase"/>
    <property type="match status" value="1"/>
</dbReference>
<dbReference type="InterPro" id="IPR003431">
    <property type="entry name" value="B-propeller_Phytase"/>
</dbReference>
<dbReference type="EMBL" id="VNIA01000001">
    <property type="protein sequence ID" value="TYP99811.1"/>
    <property type="molecule type" value="Genomic_DNA"/>
</dbReference>
<evidence type="ECO:0000313" key="3">
    <source>
        <dbReference type="Proteomes" id="UP000323136"/>
    </source>
</evidence>
<feature type="domain" description="BPP" evidence="1">
    <location>
        <begin position="13"/>
        <end position="337"/>
    </location>
</feature>
<dbReference type="InterPro" id="IPR011042">
    <property type="entry name" value="6-blade_b-propeller_TolB-like"/>
</dbReference>
<dbReference type="Proteomes" id="UP000323136">
    <property type="component" value="Unassembled WGS sequence"/>
</dbReference>